<feature type="compositionally biased region" description="Low complexity" evidence="1">
    <location>
        <begin position="14"/>
        <end position="23"/>
    </location>
</feature>
<dbReference type="PANTHER" id="PTHR35174:SF3">
    <property type="entry name" value="BLL7171 PROTEIN"/>
    <property type="match status" value="1"/>
</dbReference>
<keyword evidence="4" id="KW-1185">Reference proteome</keyword>
<dbReference type="Gene3D" id="3.30.70.1060">
    <property type="entry name" value="Dimeric alpha+beta barrel"/>
    <property type="match status" value="1"/>
</dbReference>
<evidence type="ECO:0000259" key="2">
    <source>
        <dbReference type="Pfam" id="PF03795"/>
    </source>
</evidence>
<dbReference type="EMBL" id="LRGB01008729">
    <property type="protein sequence ID" value="KZS00736.1"/>
    <property type="molecule type" value="Genomic_DNA"/>
</dbReference>
<reference evidence="3 4" key="1">
    <citation type="submission" date="2016-03" db="EMBL/GenBank/DDBJ databases">
        <title>EvidentialGene: Evidence-directed Construction of Genes on Genomes.</title>
        <authorList>
            <person name="Gilbert D.G."/>
            <person name="Choi J.-H."/>
            <person name="Mockaitis K."/>
            <person name="Colbourne J."/>
            <person name="Pfrender M."/>
        </authorList>
    </citation>
    <scope>NUCLEOTIDE SEQUENCE [LARGE SCALE GENOMIC DNA]</scope>
    <source>
        <strain evidence="3 4">Xinb3</strain>
        <tissue evidence="3">Complete organism</tissue>
    </source>
</reference>
<protein>
    <recommendedName>
        <fullName evidence="2">YCII-related domain-containing protein</fullName>
    </recommendedName>
</protein>
<dbReference type="PANTHER" id="PTHR35174">
    <property type="entry name" value="BLL7171 PROTEIN-RELATED"/>
    <property type="match status" value="1"/>
</dbReference>
<name>A0A164HZX4_9CRUS</name>
<comment type="caution">
    <text evidence="3">The sequence shown here is derived from an EMBL/GenBank/DDBJ whole genome shotgun (WGS) entry which is preliminary data.</text>
</comment>
<feature type="region of interest" description="Disordered" evidence="1">
    <location>
        <begin position="1"/>
        <end position="23"/>
    </location>
</feature>
<accession>A0A164HZX4</accession>
<evidence type="ECO:0000256" key="1">
    <source>
        <dbReference type="SAM" id="MobiDB-lite"/>
    </source>
</evidence>
<evidence type="ECO:0000313" key="4">
    <source>
        <dbReference type="Proteomes" id="UP000076858"/>
    </source>
</evidence>
<dbReference type="Pfam" id="PF03795">
    <property type="entry name" value="YCII"/>
    <property type="match status" value="1"/>
</dbReference>
<proteinExistence type="predicted"/>
<dbReference type="AlphaFoldDB" id="A0A164HZX4"/>
<dbReference type="Proteomes" id="UP000076858">
    <property type="component" value="Unassembled WGS sequence"/>
</dbReference>
<dbReference type="InterPro" id="IPR005545">
    <property type="entry name" value="YCII"/>
</dbReference>
<dbReference type="InterPro" id="IPR011008">
    <property type="entry name" value="Dimeric_a/b-barrel"/>
</dbReference>
<dbReference type="SUPFAM" id="SSF54909">
    <property type="entry name" value="Dimeric alpha+beta barrel"/>
    <property type="match status" value="1"/>
</dbReference>
<sequence>MSTPNPVPATVLESAPPAASASATPADSSYMLLIVEPLGQRQARGRTGGEQAYARMLAFGADLQARGLLEASNSLASTRQAVRLQVREGQTQLTDGPFAEAKEMIGGFFLLKNCSRALALEMAARCPAAEWATVEVRQVGPCFEDAEPA</sequence>
<organism evidence="3 4">
    <name type="scientific">Daphnia magna</name>
    <dbReference type="NCBI Taxonomy" id="35525"/>
    <lineage>
        <taxon>Eukaryota</taxon>
        <taxon>Metazoa</taxon>
        <taxon>Ecdysozoa</taxon>
        <taxon>Arthropoda</taxon>
        <taxon>Crustacea</taxon>
        <taxon>Branchiopoda</taxon>
        <taxon>Diplostraca</taxon>
        <taxon>Cladocera</taxon>
        <taxon>Anomopoda</taxon>
        <taxon>Daphniidae</taxon>
        <taxon>Daphnia</taxon>
    </lineage>
</organism>
<feature type="domain" description="YCII-related" evidence="2">
    <location>
        <begin position="50"/>
        <end position="139"/>
    </location>
</feature>
<gene>
    <name evidence="3" type="ORF">APZ42_002850</name>
</gene>
<evidence type="ECO:0000313" key="3">
    <source>
        <dbReference type="EMBL" id="KZS00736.1"/>
    </source>
</evidence>